<dbReference type="KEGG" id="hdi:HDIA_4778"/>
<dbReference type="PRINTS" id="PR00344">
    <property type="entry name" value="BCTRLSENSOR"/>
</dbReference>
<dbReference type="PANTHER" id="PTHR43065">
    <property type="entry name" value="SENSOR HISTIDINE KINASE"/>
    <property type="match status" value="1"/>
</dbReference>
<evidence type="ECO:0000256" key="11">
    <source>
        <dbReference type="ARBA" id="ARBA00023012"/>
    </source>
</evidence>
<keyword evidence="19" id="KW-1185">Reference proteome</keyword>
<dbReference type="GO" id="GO:0005524">
    <property type="term" value="F:ATP binding"/>
    <property type="evidence" value="ECO:0007669"/>
    <property type="project" value="UniProtKB-KW"/>
</dbReference>
<dbReference type="GO" id="GO:0000155">
    <property type="term" value="F:phosphorelay sensor kinase activity"/>
    <property type="evidence" value="ECO:0007669"/>
    <property type="project" value="InterPro"/>
</dbReference>
<feature type="domain" description="Histidine kinase" evidence="15">
    <location>
        <begin position="177"/>
        <end position="391"/>
    </location>
</feature>
<dbReference type="InterPro" id="IPR036890">
    <property type="entry name" value="HATPase_C_sf"/>
</dbReference>
<gene>
    <name evidence="18" type="primary">fixL_4</name>
    <name evidence="18" type="ORF">HDIA_4778</name>
</gene>
<dbReference type="SMART" id="SM00387">
    <property type="entry name" value="HATPase_c"/>
    <property type="match status" value="1"/>
</dbReference>
<dbReference type="Pfam" id="PF00512">
    <property type="entry name" value="HisKA"/>
    <property type="match status" value="1"/>
</dbReference>
<dbReference type="SMART" id="SM00388">
    <property type="entry name" value="HisKA"/>
    <property type="match status" value="1"/>
</dbReference>
<feature type="domain" description="PAC" evidence="17">
    <location>
        <begin position="107"/>
        <end position="157"/>
    </location>
</feature>
<dbReference type="CDD" id="cd00130">
    <property type="entry name" value="PAS"/>
    <property type="match status" value="1"/>
</dbReference>
<evidence type="ECO:0000256" key="14">
    <source>
        <dbReference type="SAM" id="MobiDB-lite"/>
    </source>
</evidence>
<evidence type="ECO:0000259" key="17">
    <source>
        <dbReference type="PROSITE" id="PS50113"/>
    </source>
</evidence>
<dbReference type="SMART" id="SM00091">
    <property type="entry name" value="PAS"/>
    <property type="match status" value="1"/>
</dbReference>
<reference evidence="19" key="1">
    <citation type="submission" date="2017-09" db="EMBL/GenBank/DDBJ databases">
        <title>Genome sequence of Nannocystis excedens DSM 71.</title>
        <authorList>
            <person name="Blom J."/>
        </authorList>
    </citation>
    <scope>NUCLEOTIDE SEQUENCE [LARGE SCALE GENOMIC DNA]</scope>
    <source>
        <strain evidence="19">type strain: E19</strain>
    </source>
</reference>
<feature type="region of interest" description="Disordered" evidence="14">
    <location>
        <begin position="1"/>
        <end position="26"/>
    </location>
</feature>
<keyword evidence="11" id="KW-0902">Two-component regulatory system</keyword>
<dbReference type="InterPro" id="IPR003661">
    <property type="entry name" value="HisK_dim/P_dom"/>
</dbReference>
<dbReference type="PANTHER" id="PTHR43065:SF46">
    <property type="entry name" value="C4-DICARBOXYLATE TRANSPORT SENSOR PROTEIN DCTB"/>
    <property type="match status" value="1"/>
</dbReference>
<dbReference type="RefSeq" id="WP_245884068.1">
    <property type="nucleotide sequence ID" value="NZ_LT960614.1"/>
</dbReference>
<dbReference type="InterPro" id="IPR003594">
    <property type="entry name" value="HATPase_dom"/>
</dbReference>
<accession>A0A2C9DDS8</accession>
<evidence type="ECO:0000259" key="16">
    <source>
        <dbReference type="PROSITE" id="PS50112"/>
    </source>
</evidence>
<feature type="domain" description="PAS" evidence="16">
    <location>
        <begin position="30"/>
        <end position="100"/>
    </location>
</feature>
<evidence type="ECO:0000313" key="19">
    <source>
        <dbReference type="Proteomes" id="UP000223606"/>
    </source>
</evidence>
<evidence type="ECO:0000256" key="4">
    <source>
        <dbReference type="ARBA" id="ARBA00022553"/>
    </source>
</evidence>
<evidence type="ECO:0000256" key="2">
    <source>
        <dbReference type="ARBA" id="ARBA00001971"/>
    </source>
</evidence>
<evidence type="ECO:0000313" key="18">
    <source>
        <dbReference type="EMBL" id="SON58319.1"/>
    </source>
</evidence>
<evidence type="ECO:0000256" key="9">
    <source>
        <dbReference type="ARBA" id="ARBA00022840"/>
    </source>
</evidence>
<dbReference type="Gene3D" id="3.30.450.20">
    <property type="entry name" value="PAS domain"/>
    <property type="match status" value="1"/>
</dbReference>
<keyword evidence="10" id="KW-0408">Iron</keyword>
<dbReference type="FunFam" id="3.30.450.20:FF:000060">
    <property type="entry name" value="Sensor protein FixL"/>
    <property type="match status" value="1"/>
</dbReference>
<dbReference type="InterPro" id="IPR036097">
    <property type="entry name" value="HisK_dim/P_sf"/>
</dbReference>
<dbReference type="Gene3D" id="3.30.565.10">
    <property type="entry name" value="Histidine kinase-like ATPase, C-terminal domain"/>
    <property type="match status" value="1"/>
</dbReference>
<name>A0A2C9DDS8_9HYPH</name>
<dbReference type="Pfam" id="PF00989">
    <property type="entry name" value="PAS"/>
    <property type="match status" value="1"/>
</dbReference>
<dbReference type="Proteomes" id="UP000223606">
    <property type="component" value="Chromosome 1"/>
</dbReference>
<keyword evidence="8" id="KW-0418">Kinase</keyword>
<evidence type="ECO:0000256" key="7">
    <source>
        <dbReference type="ARBA" id="ARBA00022741"/>
    </source>
</evidence>
<dbReference type="PROSITE" id="PS50113">
    <property type="entry name" value="PAC"/>
    <property type="match status" value="1"/>
</dbReference>
<dbReference type="SUPFAM" id="SSF47384">
    <property type="entry name" value="Homodimeric domain of signal transducing histidine kinase"/>
    <property type="match status" value="1"/>
</dbReference>
<evidence type="ECO:0000256" key="13">
    <source>
        <dbReference type="ARBA" id="ARBA00070616"/>
    </source>
</evidence>
<organism evidence="18 19">
    <name type="scientific">Hartmannibacter diazotrophicus</name>
    <dbReference type="NCBI Taxonomy" id="1482074"/>
    <lineage>
        <taxon>Bacteria</taxon>
        <taxon>Pseudomonadati</taxon>
        <taxon>Pseudomonadota</taxon>
        <taxon>Alphaproteobacteria</taxon>
        <taxon>Hyphomicrobiales</taxon>
        <taxon>Pleomorphomonadaceae</taxon>
        <taxon>Hartmannibacter</taxon>
    </lineage>
</organism>
<dbReference type="InterPro" id="IPR000014">
    <property type="entry name" value="PAS"/>
</dbReference>
<dbReference type="PROSITE" id="PS50109">
    <property type="entry name" value="HIS_KIN"/>
    <property type="match status" value="1"/>
</dbReference>
<evidence type="ECO:0000256" key="6">
    <source>
        <dbReference type="ARBA" id="ARBA00022679"/>
    </source>
</evidence>
<dbReference type="Pfam" id="PF02518">
    <property type="entry name" value="HATPase_c"/>
    <property type="match status" value="1"/>
</dbReference>
<dbReference type="InterPro" id="IPR004358">
    <property type="entry name" value="Sig_transdc_His_kin-like_C"/>
</dbReference>
<comment type="function">
    <text evidence="12">Putative oxygen sensor; modulates the activity of FixJ, a transcriptional activator of nitrogen fixation fixK gene. FixL probably acts as a kinase that phosphorylates FixJ.</text>
</comment>
<dbReference type="InterPro" id="IPR005467">
    <property type="entry name" value="His_kinase_dom"/>
</dbReference>
<evidence type="ECO:0000256" key="3">
    <source>
        <dbReference type="ARBA" id="ARBA00012438"/>
    </source>
</evidence>
<keyword evidence="6 18" id="KW-0808">Transferase</keyword>
<dbReference type="GO" id="GO:0006355">
    <property type="term" value="P:regulation of DNA-templated transcription"/>
    <property type="evidence" value="ECO:0007669"/>
    <property type="project" value="InterPro"/>
</dbReference>
<dbReference type="CDD" id="cd00082">
    <property type="entry name" value="HisKA"/>
    <property type="match status" value="1"/>
</dbReference>
<comment type="cofactor">
    <cofactor evidence="2">
        <name>heme</name>
        <dbReference type="ChEBI" id="CHEBI:30413"/>
    </cofactor>
</comment>
<proteinExistence type="predicted"/>
<dbReference type="PROSITE" id="PS50112">
    <property type="entry name" value="PAS"/>
    <property type="match status" value="1"/>
</dbReference>
<evidence type="ECO:0000256" key="5">
    <source>
        <dbReference type="ARBA" id="ARBA00022617"/>
    </source>
</evidence>
<dbReference type="Gene3D" id="1.10.287.130">
    <property type="match status" value="1"/>
</dbReference>
<protein>
    <recommendedName>
        <fullName evidence="13">Sensor protein FixL</fullName>
        <ecNumber evidence="3">2.7.13.3</ecNumber>
    </recommendedName>
</protein>
<keyword evidence="9" id="KW-0067">ATP-binding</keyword>
<dbReference type="SUPFAM" id="SSF55785">
    <property type="entry name" value="PYP-like sensor domain (PAS domain)"/>
    <property type="match status" value="1"/>
</dbReference>
<comment type="catalytic activity">
    <reaction evidence="1">
        <text>ATP + protein L-histidine = ADP + protein N-phospho-L-histidine.</text>
        <dbReference type="EC" id="2.7.13.3"/>
    </reaction>
</comment>
<keyword evidence="5" id="KW-0479">Metal-binding</keyword>
<dbReference type="EMBL" id="LT960614">
    <property type="protein sequence ID" value="SON58319.1"/>
    <property type="molecule type" value="Genomic_DNA"/>
</dbReference>
<evidence type="ECO:0000259" key="15">
    <source>
        <dbReference type="PROSITE" id="PS50109"/>
    </source>
</evidence>
<keyword evidence="7" id="KW-0547">Nucleotide-binding</keyword>
<dbReference type="NCBIfam" id="TIGR00229">
    <property type="entry name" value="sensory_box"/>
    <property type="match status" value="1"/>
</dbReference>
<dbReference type="EC" id="2.7.13.3" evidence="3"/>
<dbReference type="InterPro" id="IPR000700">
    <property type="entry name" value="PAS-assoc_C"/>
</dbReference>
<feature type="region of interest" description="Disordered" evidence="14">
    <location>
        <begin position="386"/>
        <end position="405"/>
    </location>
</feature>
<evidence type="ECO:0000256" key="12">
    <source>
        <dbReference type="ARBA" id="ARBA00059827"/>
    </source>
</evidence>
<dbReference type="InterPro" id="IPR035965">
    <property type="entry name" value="PAS-like_dom_sf"/>
</dbReference>
<keyword evidence="5" id="KW-0349">Heme</keyword>
<feature type="compositionally biased region" description="Basic and acidic residues" evidence="14">
    <location>
        <begin position="14"/>
        <end position="24"/>
    </location>
</feature>
<dbReference type="AlphaFoldDB" id="A0A2C9DDS8"/>
<dbReference type="Gene3D" id="6.10.250.2580">
    <property type="match status" value="1"/>
</dbReference>
<evidence type="ECO:0000256" key="1">
    <source>
        <dbReference type="ARBA" id="ARBA00000085"/>
    </source>
</evidence>
<sequence>MTGRDEGLSGEGNDMGRETPDAPVRENGVSEARFASVLDTAVDGIVVIDDRARILAFNKSCETMFGRSAADVLGENVRIIMPPDFANQHDGYLSHYLTTGERRIIGIGREVSGMHKDGTVFPVELSVGEAVTPEGRQFIGVIRDLRSRKAVEQRLNELQSQLVHMARLSAMDEMGAAMAHELNQPLTALMLYLQAVDRQAQQSPETSERMRQIIGKALKEAERAARIIDRMRNFVEKREPARQAVDLGPTVAESLDLIMVVAQGSTVPIAFLPPNGPVEVDADPVQIQQIILNLVRNAVEVVRGLPEKWVRVEIETDAQTARVIVTDSGPGIPPDVAASLFKTFETTKKTGMGLGLAISRSIAQNHGGDLTVEPGGNGKGARFILHLPRPHDGTTTSPELRDAEN</sequence>
<dbReference type="SUPFAM" id="SSF55874">
    <property type="entry name" value="ATPase domain of HSP90 chaperone/DNA topoisomerase II/histidine kinase"/>
    <property type="match status" value="1"/>
</dbReference>
<evidence type="ECO:0000256" key="10">
    <source>
        <dbReference type="ARBA" id="ARBA00023004"/>
    </source>
</evidence>
<evidence type="ECO:0000256" key="8">
    <source>
        <dbReference type="ARBA" id="ARBA00022777"/>
    </source>
</evidence>
<keyword evidence="4" id="KW-0597">Phosphoprotein</keyword>
<dbReference type="InterPro" id="IPR013767">
    <property type="entry name" value="PAS_fold"/>
</dbReference>